<protein>
    <submittedName>
        <fullName evidence="2">Uncharacterized protein</fullName>
    </submittedName>
</protein>
<comment type="caution">
    <text evidence="2">The sequence shown here is derived from an EMBL/GenBank/DDBJ whole genome shotgun (WGS) entry which is preliminary data.</text>
</comment>
<evidence type="ECO:0000313" key="2">
    <source>
        <dbReference type="EMBL" id="KAF5890809.1"/>
    </source>
</evidence>
<gene>
    <name evidence="2" type="ORF">DAT39_019485</name>
</gene>
<feature type="non-terminal residue" evidence="2">
    <location>
        <position position="1"/>
    </location>
</feature>
<feature type="signal peptide" evidence="1">
    <location>
        <begin position="1"/>
        <end position="24"/>
    </location>
</feature>
<sequence>MNFTRKSFICCVLLVLMEDPSVSEAPWCCVDVLANGSATYTVNTTGCGDTIWNRNIVVKKLIPGLE</sequence>
<dbReference type="OrthoDB" id="8978439at2759"/>
<keyword evidence="3" id="KW-1185">Reference proteome</keyword>
<evidence type="ECO:0000313" key="3">
    <source>
        <dbReference type="Proteomes" id="UP000727407"/>
    </source>
</evidence>
<accession>A0A8J4THW4</accession>
<keyword evidence="1" id="KW-0732">Signal</keyword>
<name>A0A8J4THW4_CLAMG</name>
<proteinExistence type="predicted"/>
<dbReference type="AlphaFoldDB" id="A0A8J4THW4"/>
<reference evidence="2" key="1">
    <citation type="submission" date="2020-07" db="EMBL/GenBank/DDBJ databases">
        <title>Clarias magur genome sequencing, assembly and annotation.</title>
        <authorList>
            <person name="Kushwaha B."/>
            <person name="Kumar R."/>
            <person name="Das P."/>
            <person name="Joshi C.G."/>
            <person name="Kumar D."/>
            <person name="Nagpure N.S."/>
            <person name="Pandey M."/>
            <person name="Agarwal S."/>
            <person name="Srivastava S."/>
            <person name="Singh M."/>
            <person name="Sahoo L."/>
            <person name="Jayasankar P."/>
            <person name="Meher P.K."/>
            <person name="Koringa P.G."/>
            <person name="Iquebal M.A."/>
            <person name="Das S.P."/>
            <person name="Bit A."/>
            <person name="Patnaik S."/>
            <person name="Patel N."/>
            <person name="Shah T.M."/>
            <person name="Hinsu A."/>
            <person name="Jena J.K."/>
        </authorList>
    </citation>
    <scope>NUCLEOTIDE SEQUENCE</scope>
    <source>
        <strain evidence="2">CIFAMagur01</strain>
        <tissue evidence="2">Testis</tissue>
    </source>
</reference>
<dbReference type="Proteomes" id="UP000727407">
    <property type="component" value="Unassembled WGS sequence"/>
</dbReference>
<feature type="chain" id="PRO_5035274250" evidence="1">
    <location>
        <begin position="25"/>
        <end position="66"/>
    </location>
</feature>
<organism evidence="2 3">
    <name type="scientific">Clarias magur</name>
    <name type="common">Asian catfish</name>
    <name type="synonym">Macropteronotus magur</name>
    <dbReference type="NCBI Taxonomy" id="1594786"/>
    <lineage>
        <taxon>Eukaryota</taxon>
        <taxon>Metazoa</taxon>
        <taxon>Chordata</taxon>
        <taxon>Craniata</taxon>
        <taxon>Vertebrata</taxon>
        <taxon>Euteleostomi</taxon>
        <taxon>Actinopterygii</taxon>
        <taxon>Neopterygii</taxon>
        <taxon>Teleostei</taxon>
        <taxon>Ostariophysi</taxon>
        <taxon>Siluriformes</taxon>
        <taxon>Clariidae</taxon>
        <taxon>Clarias</taxon>
    </lineage>
</organism>
<evidence type="ECO:0000256" key="1">
    <source>
        <dbReference type="SAM" id="SignalP"/>
    </source>
</evidence>
<dbReference type="EMBL" id="QNUK01000648">
    <property type="protein sequence ID" value="KAF5890809.1"/>
    <property type="molecule type" value="Genomic_DNA"/>
</dbReference>